<dbReference type="InterPro" id="IPR029068">
    <property type="entry name" value="Glyas_Bleomycin-R_OHBP_Dase"/>
</dbReference>
<proteinExistence type="predicted"/>
<name>A0A3M0CRL2_9PROT</name>
<dbReference type="OrthoDB" id="9792173at2"/>
<dbReference type="InParanoid" id="A0A3M0CRL2"/>
<organism evidence="2 3">
    <name type="scientific">Eilatimonas milleporae</name>
    <dbReference type="NCBI Taxonomy" id="911205"/>
    <lineage>
        <taxon>Bacteria</taxon>
        <taxon>Pseudomonadati</taxon>
        <taxon>Pseudomonadota</taxon>
        <taxon>Alphaproteobacteria</taxon>
        <taxon>Kordiimonadales</taxon>
        <taxon>Kordiimonadaceae</taxon>
        <taxon>Eilatimonas</taxon>
    </lineage>
</organism>
<gene>
    <name evidence="2" type="ORF">BXY39_0608</name>
</gene>
<keyword evidence="2" id="KW-0560">Oxidoreductase</keyword>
<dbReference type="GO" id="GO:0051213">
    <property type="term" value="F:dioxygenase activity"/>
    <property type="evidence" value="ECO:0007669"/>
    <property type="project" value="UniProtKB-KW"/>
</dbReference>
<evidence type="ECO:0000313" key="3">
    <source>
        <dbReference type="Proteomes" id="UP000271227"/>
    </source>
</evidence>
<dbReference type="PROSITE" id="PS51819">
    <property type="entry name" value="VOC"/>
    <property type="match status" value="1"/>
</dbReference>
<evidence type="ECO:0000313" key="2">
    <source>
        <dbReference type="EMBL" id="RMB12118.1"/>
    </source>
</evidence>
<dbReference type="AlphaFoldDB" id="A0A3M0CRL2"/>
<dbReference type="RefSeq" id="WP_121937324.1">
    <property type="nucleotide sequence ID" value="NZ_REFR01000009.1"/>
</dbReference>
<accession>A0A3M0CRL2</accession>
<comment type="caution">
    <text evidence="2">The sequence shown here is derived from an EMBL/GenBank/DDBJ whole genome shotgun (WGS) entry which is preliminary data.</text>
</comment>
<reference evidence="2 3" key="1">
    <citation type="submission" date="2018-10" db="EMBL/GenBank/DDBJ databases">
        <title>Genomic Encyclopedia of Archaeal and Bacterial Type Strains, Phase II (KMG-II): from individual species to whole genera.</title>
        <authorList>
            <person name="Goeker M."/>
        </authorList>
    </citation>
    <scope>NUCLEOTIDE SEQUENCE [LARGE SCALE GENOMIC DNA]</scope>
    <source>
        <strain evidence="2 3">DSM 25217</strain>
    </source>
</reference>
<protein>
    <submittedName>
        <fullName evidence="2">Glyoxalase/bleomycin resistance protein/dioxygenase superfamily protein</fullName>
    </submittedName>
</protein>
<keyword evidence="2" id="KW-0223">Dioxygenase</keyword>
<sequence length="181" mass="19969">MIAPHPLTNHKILQMAYVVRDLKAAARYWTDTFGIGPFFVLDRPQVGTPLYRGRPQAVEFSAALAQAGDIHVELIEQHCQSPSCYRDLVPEGRDGFHHVAVIVEDYEAEVARYRGLGFEVASSGTFGPLKFCYVDTSPALGCMVEVLEDLPFIHNYFARVRAAGEAWDGTDPLRDASALAG</sequence>
<dbReference type="Proteomes" id="UP000271227">
    <property type="component" value="Unassembled WGS sequence"/>
</dbReference>
<evidence type="ECO:0000259" key="1">
    <source>
        <dbReference type="PROSITE" id="PS51819"/>
    </source>
</evidence>
<feature type="domain" description="VOC" evidence="1">
    <location>
        <begin position="11"/>
        <end position="149"/>
    </location>
</feature>
<dbReference type="EMBL" id="REFR01000009">
    <property type="protein sequence ID" value="RMB12118.1"/>
    <property type="molecule type" value="Genomic_DNA"/>
</dbReference>
<dbReference type="Pfam" id="PF13669">
    <property type="entry name" value="Glyoxalase_4"/>
    <property type="match status" value="1"/>
</dbReference>
<dbReference type="InterPro" id="IPR037523">
    <property type="entry name" value="VOC_core"/>
</dbReference>
<keyword evidence="3" id="KW-1185">Reference proteome</keyword>
<dbReference type="Gene3D" id="3.10.180.10">
    <property type="entry name" value="2,3-Dihydroxybiphenyl 1,2-Dioxygenase, domain 1"/>
    <property type="match status" value="1"/>
</dbReference>
<dbReference type="SUPFAM" id="SSF54593">
    <property type="entry name" value="Glyoxalase/Bleomycin resistance protein/Dihydroxybiphenyl dioxygenase"/>
    <property type="match status" value="1"/>
</dbReference>